<feature type="transmembrane region" description="Helical" evidence="9">
    <location>
        <begin position="48"/>
        <end position="65"/>
    </location>
</feature>
<dbReference type="PANTHER" id="PTHR33695:SF1">
    <property type="entry name" value="LIPOPROTEIN SIGNAL PEPTIDASE"/>
    <property type="match status" value="1"/>
</dbReference>
<dbReference type="PRINTS" id="PR00781">
    <property type="entry name" value="LIPOSIGPTASE"/>
</dbReference>
<dbReference type="NCBIfam" id="TIGR00077">
    <property type="entry name" value="lspA"/>
    <property type="match status" value="1"/>
</dbReference>
<dbReference type="EC" id="3.4.23.36" evidence="9"/>
<name>A0A1V8RR92_9HYPH</name>
<proteinExistence type="inferred from homology"/>
<evidence type="ECO:0000256" key="8">
    <source>
        <dbReference type="ARBA" id="ARBA00023136"/>
    </source>
</evidence>
<dbReference type="GO" id="GO:0005886">
    <property type="term" value="C:plasma membrane"/>
    <property type="evidence" value="ECO:0007669"/>
    <property type="project" value="UniProtKB-SubCell"/>
</dbReference>
<dbReference type="HAMAP" id="MF_00161">
    <property type="entry name" value="LspA"/>
    <property type="match status" value="1"/>
</dbReference>
<gene>
    <name evidence="9" type="primary">lspA</name>
    <name evidence="11" type="ORF">BFN67_16920</name>
</gene>
<evidence type="ECO:0000313" key="11">
    <source>
        <dbReference type="EMBL" id="OQM75716.1"/>
    </source>
</evidence>
<evidence type="ECO:0000256" key="2">
    <source>
        <dbReference type="ARBA" id="ARBA00022475"/>
    </source>
</evidence>
<comment type="subcellular location">
    <subcellularLocation>
        <location evidence="9">Cell membrane</location>
        <topology evidence="9">Multi-pass membrane protein</topology>
    </subcellularLocation>
</comment>
<evidence type="ECO:0000256" key="1">
    <source>
        <dbReference type="ARBA" id="ARBA00006139"/>
    </source>
</evidence>
<dbReference type="EMBL" id="MDET01000013">
    <property type="protein sequence ID" value="OQM75716.1"/>
    <property type="molecule type" value="Genomic_DNA"/>
</dbReference>
<evidence type="ECO:0000256" key="4">
    <source>
        <dbReference type="ARBA" id="ARBA00022692"/>
    </source>
</evidence>
<evidence type="ECO:0000256" key="9">
    <source>
        <dbReference type="HAMAP-Rule" id="MF_00161"/>
    </source>
</evidence>
<keyword evidence="7 9" id="KW-1133">Transmembrane helix</keyword>
<evidence type="ECO:0000256" key="3">
    <source>
        <dbReference type="ARBA" id="ARBA00022670"/>
    </source>
</evidence>
<accession>A0A1V8RR92</accession>
<keyword evidence="5 9" id="KW-0064">Aspartyl protease</keyword>
<reference evidence="11 12" key="1">
    <citation type="journal article" date="2016" name="Int. J. Syst. Evol. Microbiol.">
        <title>Pseudaminobacter manganicus sp. nov., isolated from sludge of a manganese mine.</title>
        <authorList>
            <person name="Li J."/>
            <person name="Huang J."/>
            <person name="Liao S."/>
            <person name="Wang G."/>
        </authorList>
    </citation>
    <scope>NUCLEOTIDE SEQUENCE [LARGE SCALE GENOMIC DNA]</scope>
    <source>
        <strain evidence="11 12">JH-7</strain>
    </source>
</reference>
<organism evidence="11 12">
    <name type="scientific">Manganibacter manganicus</name>
    <dbReference type="NCBI Taxonomy" id="1873176"/>
    <lineage>
        <taxon>Bacteria</taxon>
        <taxon>Pseudomonadati</taxon>
        <taxon>Pseudomonadota</taxon>
        <taxon>Alphaproteobacteria</taxon>
        <taxon>Hyphomicrobiales</taxon>
        <taxon>Phyllobacteriaceae</taxon>
        <taxon>Manganibacter</taxon>
    </lineage>
</organism>
<protein>
    <recommendedName>
        <fullName evidence="9">Lipoprotein signal peptidase</fullName>
        <ecNumber evidence="9">3.4.23.36</ecNumber>
    </recommendedName>
    <alternativeName>
        <fullName evidence="9">Prolipoprotein signal peptidase</fullName>
    </alternativeName>
    <alternativeName>
        <fullName evidence="9">Signal peptidase II</fullName>
        <shortName evidence="9">SPase II</shortName>
    </alternativeName>
</protein>
<dbReference type="Pfam" id="PF01252">
    <property type="entry name" value="Peptidase_A8"/>
    <property type="match status" value="1"/>
</dbReference>
<dbReference type="STRING" id="1873176.BFN67_16920"/>
<feature type="transmembrane region" description="Helical" evidence="9">
    <location>
        <begin position="134"/>
        <end position="157"/>
    </location>
</feature>
<evidence type="ECO:0000256" key="7">
    <source>
        <dbReference type="ARBA" id="ARBA00022989"/>
    </source>
</evidence>
<comment type="function">
    <text evidence="9">This protein specifically catalyzes the removal of signal peptides from prolipoproteins.</text>
</comment>
<evidence type="ECO:0000256" key="10">
    <source>
        <dbReference type="RuleBase" id="RU004181"/>
    </source>
</evidence>
<keyword evidence="6 9" id="KW-0378">Hydrolase</keyword>
<evidence type="ECO:0000256" key="5">
    <source>
        <dbReference type="ARBA" id="ARBA00022750"/>
    </source>
</evidence>
<feature type="transmembrane region" description="Helical" evidence="9">
    <location>
        <begin position="12"/>
        <end position="36"/>
    </location>
</feature>
<keyword evidence="8 9" id="KW-0472">Membrane</keyword>
<evidence type="ECO:0000256" key="6">
    <source>
        <dbReference type="ARBA" id="ARBA00022801"/>
    </source>
</evidence>
<keyword evidence="12" id="KW-1185">Reference proteome</keyword>
<sequence length="167" mass="18051">MARYQFQPANFGLAFLIILSVVSFDLLSKMIIVDLVMQPPRLISLTSFLNLTLGFDSGVSFGMFSNFFTEYPALLMGVSMGIAFLLLAWASGTKSLMKAAALGLVSGGAIANIWDRIQRGAVTDFIDFHVGDWHWPAFNLADIAIALGAAGLVIASLRKQTKHAHNG</sequence>
<comment type="similarity">
    <text evidence="1 9 10">Belongs to the peptidase A8 family.</text>
</comment>
<comment type="catalytic activity">
    <reaction evidence="9">
        <text>Release of signal peptides from bacterial membrane prolipoproteins. Hydrolyzes -Xaa-Yaa-Zaa-|-(S,diacylglyceryl)Cys-, in which Xaa is hydrophobic (preferably Leu), and Yaa (Ala or Ser) and Zaa (Gly or Ala) have small, neutral side chains.</text>
        <dbReference type="EC" id="3.4.23.36"/>
    </reaction>
</comment>
<comment type="caution">
    <text evidence="11">The sequence shown here is derived from an EMBL/GenBank/DDBJ whole genome shotgun (WGS) entry which is preliminary data.</text>
</comment>
<dbReference type="UniPathway" id="UPA00665"/>
<feature type="active site" evidence="9">
    <location>
        <position position="142"/>
    </location>
</feature>
<feature type="transmembrane region" description="Helical" evidence="9">
    <location>
        <begin position="71"/>
        <end position="89"/>
    </location>
</feature>
<dbReference type="RefSeq" id="WP_080919633.1">
    <property type="nucleotide sequence ID" value="NZ_MDET01000013.1"/>
</dbReference>
<dbReference type="Proteomes" id="UP000191905">
    <property type="component" value="Unassembled WGS sequence"/>
</dbReference>
<dbReference type="OrthoDB" id="9810259at2"/>
<dbReference type="InterPro" id="IPR001872">
    <property type="entry name" value="Peptidase_A8"/>
</dbReference>
<evidence type="ECO:0000313" key="12">
    <source>
        <dbReference type="Proteomes" id="UP000191905"/>
    </source>
</evidence>
<keyword evidence="4 9" id="KW-0812">Transmembrane</keyword>
<dbReference type="GO" id="GO:0004190">
    <property type="term" value="F:aspartic-type endopeptidase activity"/>
    <property type="evidence" value="ECO:0007669"/>
    <property type="project" value="UniProtKB-UniRule"/>
</dbReference>
<dbReference type="PANTHER" id="PTHR33695">
    <property type="entry name" value="LIPOPROTEIN SIGNAL PEPTIDASE"/>
    <property type="match status" value="1"/>
</dbReference>
<comment type="pathway">
    <text evidence="9">Protein modification; lipoprotein biosynthesis (signal peptide cleavage).</text>
</comment>
<feature type="active site" evidence="9">
    <location>
        <position position="124"/>
    </location>
</feature>
<keyword evidence="2 9" id="KW-1003">Cell membrane</keyword>
<dbReference type="AlphaFoldDB" id="A0A1V8RR92"/>
<keyword evidence="3 9" id="KW-0645">Protease</keyword>
<dbReference type="GO" id="GO:0006508">
    <property type="term" value="P:proteolysis"/>
    <property type="evidence" value="ECO:0007669"/>
    <property type="project" value="UniProtKB-KW"/>
</dbReference>